<feature type="region of interest" description="Disordered" evidence="8">
    <location>
        <begin position="2521"/>
        <end position="2543"/>
    </location>
</feature>
<dbReference type="SUPFAM" id="SSF74853">
    <property type="entry name" value="Lamin A/C globular tail domain"/>
    <property type="match status" value="1"/>
</dbReference>
<dbReference type="GO" id="GO:0009166">
    <property type="term" value="P:nucleotide catabolic process"/>
    <property type="evidence" value="ECO:0007669"/>
    <property type="project" value="InterPro"/>
</dbReference>
<dbReference type="Pfam" id="PF18884">
    <property type="entry name" value="TSP3_bac"/>
    <property type="match status" value="1"/>
</dbReference>
<keyword evidence="6" id="KW-0106">Calcium</keyword>
<feature type="domain" description="LTD" evidence="11">
    <location>
        <begin position="1072"/>
        <end position="1204"/>
    </location>
</feature>
<dbReference type="InterPro" id="IPR002126">
    <property type="entry name" value="Cadherin-like_dom"/>
</dbReference>
<evidence type="ECO:0000256" key="9">
    <source>
        <dbReference type="SAM" id="SignalP"/>
    </source>
</evidence>
<dbReference type="Pfam" id="PF22494">
    <property type="entry name" value="choice_anch_I"/>
    <property type="match status" value="1"/>
</dbReference>
<dbReference type="InterPro" id="IPR011048">
    <property type="entry name" value="Haem_d1_sf"/>
</dbReference>
<evidence type="ECO:0000256" key="7">
    <source>
        <dbReference type="ARBA" id="ARBA00023136"/>
    </source>
</evidence>
<evidence type="ECO:0000259" key="10">
    <source>
        <dbReference type="PROSITE" id="PS50268"/>
    </source>
</evidence>
<dbReference type="SUPFAM" id="SSF51004">
    <property type="entry name" value="C-terminal (heme d1) domain of cytochrome cd1-nitrite reductase"/>
    <property type="match status" value="1"/>
</dbReference>
<dbReference type="InterPro" id="IPR059100">
    <property type="entry name" value="TSP3_bac"/>
</dbReference>
<keyword evidence="5 9" id="KW-0732">Signal</keyword>
<evidence type="ECO:0000256" key="2">
    <source>
        <dbReference type="ARBA" id="ARBA00004613"/>
    </source>
</evidence>
<dbReference type="GO" id="GO:0007156">
    <property type="term" value="P:homophilic cell adhesion via plasma membrane adhesion molecules"/>
    <property type="evidence" value="ECO:0007669"/>
    <property type="project" value="InterPro"/>
</dbReference>
<sequence length="3216" mass="333018">MKSPFKSLPLAALALALSFGAFASSAKAQLLVTEVKSDQSANPAADYWELTNFGLATISLVGYTWDDDSESYATGSAWALPAGSSIAGGESVIFTGVDAATFRTRWGISETVKIFTTTGSPGLSGGDRIAFFNNVGTKLFTFNYDAGGFTKSNGDLSTGGHAGLSAGGVATDALIWDPTSGMTPETARYTAANGSNFGSFTATGDDGSPGVTGLPTSVDLSMYVRVGRYDLPEPTRTTPPDDTSLLAQEASGVTYNWDTDTLFICADGGTSIVQVSKTGELIDSMTLAEGNSPQDTDFYDPEGITYIGNNQFVMTEERDRQVVLFTYAANTTLSRSGTKTVKLGTFVPNTGTEGLSFDPQTGGYICLKEIDPIGIFQTEIDFDALTATNGSPTTENSTDLFDPALLGMLDVADVFALSNLPILNGRAQAGNLLVLSQESANIVNVDRAGNISSTLTIQSDLGNPLTAAAQQHEGLTMDRKGNLYVVSENGGGNIDHPQLWVYSPSTEPNQAPTAVALTNPVNSIVENSNTAIRVKVADITITDDGLGTNTLTVSGDDASFFEIVAGALFIKAGTVLDYETKTSYSVTVELDDVSIGATPDATVSYNLTVTDLVDETPVLPAIIISEVAPWSSGNSLVAGDWFELTNTSSTTVDITGWKVDDNSNAFAQAIELSGITSIAPGESVVFIEKDARDFAVIKALFESTWFGANPPAALQIGSYEGSGIGLSTGGDALNLYNSSGVLQANVTFGASPSGPSYATFNNAAGQTNTAISLLSVAGVNGAFVAAGDSAQIGSPGSVGSLFISEVAAWSSSSPVDADWFEVTNTMAQAVDITGWKVDDSTESPAAALALNGITSIAPGESVIFMETDDLATQGAVFLSTWFGDNPPAGLKLGSYTGSSIGLSGDGDAVNLYNSQNVLKASVYFADSPGGPSLPTFDNAVGLNNAEISQLSVVGVNGAFAAVNDANEIGSPGSATVESPALALTVDITPATFSESAVNPAATGTVTRTGSTLNSLVVSLVSSDDSEATVPATVTILAGEESASFDVTAINDSYPDGNIMVTVTATASGADAGSFDVTVNDDGDLDPGYKLLLTEVHSNPVSAGSEDYWELTNAGTSAVDLSNWKWTDGARTFASGVTIPSDTSIAAGESIILTAMTAESFRSWWGISNSVQVITVVSAPGLGKGDGLTLYDSGRNEILYFSYNVDGFMQSDGSNAEGGHAGASGGGADSQALVLDPTFGTDTPRYTAATAGTFGAFASTISTLDIGSPGTTGLGVTASLSLTLDITPTSFSESAVNPAAAATVTRSGDTTDALVVNLSSSDTSEATVPATVTILAGEDSASFDVTAIDDSFPDGNKPVIITATATDANSGTFNLTVNDDADVVTTSLRLTEVQSNQSATAPSGVNDYWELTNFGEETVDLAGYSWHDKDRSAAAASAYALPGGASIEAGESVIFTVISPSAFRAWWGIEETVKVFQTVGGPGLGKDDGVSLFDNGGNELFFFSFAAGQFTREDGSSSVGGHAGPSAGATTGADSVALIWVPTSGSTTPRYTFATGSNYGSFQAAVGTDLGSPGTVDVAPVTPTLTQGPLKMARLATLPLAGAEISAYDAASRRLFVTCSAGLQVVDISNPAAPAVLTTLTFTEAPISLSSSDITSVDVFNGTVAVAVPNADKTQRGHVVFLNAVDGSFISKVQVGYLPDHITFSPDGSKVLTADEGEYQLNGTDPNPGTVSIIDVSGGFAAPTVATAGFTAFDSQAAALKAEGVRIFEENGVLRLPSLDFEPEYLAVSADSTQAMVTLQEANAVAVLDITTATFTSVVALGEKDFSTLLADFSDRDGPENSNLINLTTGNPVFGLYMPDSIASFKVGEETYYVIANEGDDRNDFITSPTETITVGNGGYVLDPEVFPDAATLKTNARLGRLTVSNSPGLRGDTNNDGNVDRILMYGARSFSILDSNGEMIYDSGDDLETTMAAIGAPQFDDGRSDNKGPEPEGIEIGVIDGRTYAFVGLERHRTIVVYDVTDPGNVTRAGLVSFPEDLNPEGIQFISAKNSANGKAMIAVTNETSNTMTLFSVEPENFTLQLLHLADGEAGLLAPQTAPNLAALVDAFDDQYTHTLILSGGDNFIPSPFLNAGTDPSLSSVPSIGATAFARPDIAMHNIIGVEASAIGNHEWDLGSNVFMDAIGSSGTWIGAQFPHISANLDYSADSAANAKFTNVPLNGTTTAVPEASSVKSRLVPTAVITKGGEKIGLVGVTTQLLRSISSPSGTFAKGFPAGTTGVDDMDLLASQVQPYINELIAEGVNKIVLLSHLQQLTNERSLATKLTGVDIILAAGSNTRLGDEDDVAVAFPGHSADFADTYPVITAGVDSKPTLIINTDNEYTYLGRLTVEFDEAGEVIVSNLDDRIATNGAYASTAANVAAAWNTTEENLATTAFAPGTKGAGVKAITDAVQNVINIKDGQVYGYTSVYLEGERSFVRSQETNLGNITADANSQSLRAILGNTIPIVSVKNGGGIRAQIGAVSSEPGSSEKLPPQANPAVNKPEGGISQLDVENALRFNNRLMAFDTTAQGLKAILEHGVALWPNQGRFPHIAGVAFAWNPTLPAGNRITSMALIDENDVVVMPLYKDGYFSFVAPPVIRVVTLNFMAQGGDSYPMKANGSNFRYILTNGSLGPVITNEALDFTVVPQLPENPLGEQQAFTAYISARYPTPETAYDVADTPASADLRIQNLNFREDVLVPVEITADSDGDGLTDVEELAYGSNPNAGLRVGENVNMNLSSLAGAGNTLSIVGKLPPGLKFDPVTGKLTGQILGNASNYALQILVKNGKTIVGSYALDLSVTPFPAALLGNYEALLETGSPAQPKGVIRVFVSKAGTFSATLDYAGASRRSTKGTFSLTPGSNIAVINLTFAASRTIPALTAQLEVATNSPLVTGTYSAAAETGTQRGFRMAAANANPPAVQKIVSVFDTGAQNGVDYPAGQGWAKGSVSKAGAVSLKGLLGDAQSITMSLRLSATGQALVWSQPYKNKASYVGGIMLLGNLGQPLNLPQRLENGLQWMKVADVRELAYEAGFASPMTMEAKTSKFIPVKTSAELSASLGLAGSVMGVEIEGGGISNEAPNNSPVLPVEFTLDTRFKLTTTAPPLAVLWTGLMSKTDGGFSGSLTLPIGTANIAGKAAATGVILQDDTFGSIIGGGLIKVPVAGRRGAFRTSSILLEQ</sequence>
<dbReference type="Proteomes" id="UP000295662">
    <property type="component" value="Unassembled WGS sequence"/>
</dbReference>
<feature type="domain" description="LTD" evidence="11">
    <location>
        <begin position="1368"/>
        <end position="1506"/>
    </location>
</feature>
<dbReference type="GO" id="GO:0005886">
    <property type="term" value="C:plasma membrane"/>
    <property type="evidence" value="ECO:0007669"/>
    <property type="project" value="UniProtKB-SubCell"/>
</dbReference>
<evidence type="ECO:0000256" key="8">
    <source>
        <dbReference type="SAM" id="MobiDB-lite"/>
    </source>
</evidence>
<dbReference type="InterPro" id="IPR008334">
    <property type="entry name" value="5'-Nucleotdase_C"/>
</dbReference>
<dbReference type="Gene3D" id="3.90.780.10">
    <property type="entry name" value="5'-Nucleotidase, C-terminal domain"/>
    <property type="match status" value="1"/>
</dbReference>
<dbReference type="InterPro" id="IPR001322">
    <property type="entry name" value="Lamin_tail_dom"/>
</dbReference>
<evidence type="ECO:0000256" key="5">
    <source>
        <dbReference type="ARBA" id="ARBA00022729"/>
    </source>
</evidence>
<dbReference type="GO" id="GO:0005509">
    <property type="term" value="F:calcium ion binding"/>
    <property type="evidence" value="ECO:0007669"/>
    <property type="project" value="InterPro"/>
</dbReference>
<dbReference type="NCBIfam" id="NF038117">
    <property type="entry name" value="choice_anch_I"/>
    <property type="match status" value="1"/>
</dbReference>
<feature type="chain" id="PRO_5020958408" evidence="9">
    <location>
        <begin position="24"/>
        <end position="3216"/>
    </location>
</feature>
<name>A0A4R7S0B1_9BACT</name>
<dbReference type="SUPFAM" id="SSF50956">
    <property type="entry name" value="Thermostable phytase (3-phytase)"/>
    <property type="match status" value="1"/>
</dbReference>
<dbReference type="SUPFAM" id="SSF56300">
    <property type="entry name" value="Metallo-dependent phosphatases"/>
    <property type="match status" value="1"/>
</dbReference>
<dbReference type="PANTHER" id="PTHR46928:SF1">
    <property type="entry name" value="MESENCHYME-SPECIFIC CELL SURFACE GLYCOPROTEIN"/>
    <property type="match status" value="1"/>
</dbReference>
<accession>A0A4R7S0B1</accession>
<dbReference type="OrthoDB" id="9801679at2"/>
<feature type="signal peptide" evidence="9">
    <location>
        <begin position="1"/>
        <end position="23"/>
    </location>
</feature>
<comment type="subcellular location">
    <subcellularLocation>
        <location evidence="1">Cell membrane</location>
    </subcellularLocation>
    <subcellularLocation>
        <location evidence="2">Secreted</location>
    </subcellularLocation>
</comment>
<evidence type="ECO:0000256" key="3">
    <source>
        <dbReference type="ARBA" id="ARBA00022475"/>
    </source>
</evidence>
<dbReference type="PROSITE" id="PS50268">
    <property type="entry name" value="CADHERIN_2"/>
    <property type="match status" value="1"/>
</dbReference>
<dbReference type="RefSeq" id="WP_133795285.1">
    <property type="nucleotide sequence ID" value="NZ_SOCA01000003.1"/>
</dbReference>
<dbReference type="PROSITE" id="PS51841">
    <property type="entry name" value="LTD"/>
    <property type="match status" value="5"/>
</dbReference>
<dbReference type="PANTHER" id="PTHR46928">
    <property type="entry name" value="MESENCHYME-SPECIFIC CELL SURFACE GLYCOPROTEIN"/>
    <property type="match status" value="1"/>
</dbReference>
<feature type="domain" description="Cadherin" evidence="10">
    <location>
        <begin position="523"/>
        <end position="619"/>
    </location>
</feature>
<dbReference type="InterPro" id="IPR055188">
    <property type="entry name" value="Choice_anch_I"/>
</dbReference>
<dbReference type="InterPro" id="IPR052956">
    <property type="entry name" value="Mesenchyme-surface_protein"/>
</dbReference>
<organism evidence="12 13">
    <name type="scientific">Prosthecobacter fusiformis</name>
    <dbReference type="NCBI Taxonomy" id="48464"/>
    <lineage>
        <taxon>Bacteria</taxon>
        <taxon>Pseudomonadati</taxon>
        <taxon>Verrucomicrobiota</taxon>
        <taxon>Verrucomicrobiia</taxon>
        <taxon>Verrucomicrobiales</taxon>
        <taxon>Verrucomicrobiaceae</taxon>
        <taxon>Prosthecobacter</taxon>
    </lineage>
</organism>
<keyword evidence="7" id="KW-0472">Membrane</keyword>
<keyword evidence="4" id="KW-0964">Secreted</keyword>
<dbReference type="InterPro" id="IPR036907">
    <property type="entry name" value="5'-Nucleotdase_C_sf"/>
</dbReference>
<feature type="domain" description="LTD" evidence="11">
    <location>
        <begin position="18"/>
        <end position="178"/>
    </location>
</feature>
<reference evidence="12 13" key="1">
    <citation type="submission" date="2019-03" db="EMBL/GenBank/DDBJ databases">
        <title>Genomic Encyclopedia of Archaeal and Bacterial Type Strains, Phase II (KMG-II): from individual species to whole genera.</title>
        <authorList>
            <person name="Goeker M."/>
        </authorList>
    </citation>
    <scope>NUCLEOTIDE SEQUENCE [LARGE SCALE GENOMIC DNA]</scope>
    <source>
        <strain evidence="12 13">ATCC 25309</strain>
    </source>
</reference>
<dbReference type="GO" id="GO:0016787">
    <property type="term" value="F:hydrolase activity"/>
    <property type="evidence" value="ECO:0007669"/>
    <property type="project" value="InterPro"/>
</dbReference>
<dbReference type="EMBL" id="SOCA01000003">
    <property type="protein sequence ID" value="TDU71099.1"/>
    <property type="molecule type" value="Genomic_DNA"/>
</dbReference>
<dbReference type="InterPro" id="IPR036415">
    <property type="entry name" value="Lamin_tail_dom_sf"/>
</dbReference>
<dbReference type="Gene3D" id="3.60.21.10">
    <property type="match status" value="1"/>
</dbReference>
<feature type="domain" description="LTD" evidence="11">
    <location>
        <begin position="614"/>
        <end position="750"/>
    </location>
</feature>
<comment type="caution">
    <text evidence="12">The sequence shown here is derived from an EMBL/GenBank/DDBJ whole genome shotgun (WGS) entry which is preliminary data.</text>
</comment>
<dbReference type="InterPro" id="IPR009722">
    <property type="entry name" value="YjiK/CarP"/>
</dbReference>
<dbReference type="Pfam" id="PF00932">
    <property type="entry name" value="LTD"/>
    <property type="match status" value="3"/>
</dbReference>
<evidence type="ECO:0000256" key="6">
    <source>
        <dbReference type="ARBA" id="ARBA00022837"/>
    </source>
</evidence>
<dbReference type="SUPFAM" id="SSF55816">
    <property type="entry name" value="5'-nucleotidase (syn. UDP-sugar hydrolase), C-terminal domain"/>
    <property type="match status" value="1"/>
</dbReference>
<keyword evidence="13" id="KW-1185">Reference proteome</keyword>
<dbReference type="Pfam" id="PF02872">
    <property type="entry name" value="5_nucleotid_C"/>
    <property type="match status" value="1"/>
</dbReference>
<dbReference type="CDD" id="cd09971">
    <property type="entry name" value="SdiA-regulated"/>
    <property type="match status" value="1"/>
</dbReference>
<keyword evidence="3" id="KW-1003">Cell membrane</keyword>
<evidence type="ECO:0000259" key="11">
    <source>
        <dbReference type="PROSITE" id="PS51841"/>
    </source>
</evidence>
<gene>
    <name evidence="12" type="ORF">EI77_02217</name>
</gene>
<proteinExistence type="predicted"/>
<evidence type="ECO:0000256" key="4">
    <source>
        <dbReference type="ARBA" id="ARBA00022525"/>
    </source>
</evidence>
<dbReference type="InterPro" id="IPR029052">
    <property type="entry name" value="Metallo-depent_PP-like"/>
</dbReference>
<dbReference type="InterPro" id="IPR038081">
    <property type="entry name" value="CalX-like_sf"/>
</dbReference>
<evidence type="ECO:0000313" key="12">
    <source>
        <dbReference type="EMBL" id="TDU71099.1"/>
    </source>
</evidence>
<feature type="domain" description="LTD" evidence="11">
    <location>
        <begin position="786"/>
        <end position="954"/>
    </location>
</feature>
<dbReference type="Gene3D" id="2.60.40.60">
    <property type="entry name" value="Cadherins"/>
    <property type="match status" value="1"/>
</dbReference>
<protein>
    <submittedName>
        <fullName evidence="12">Uncharacterized protein YjiK</fullName>
    </submittedName>
</protein>
<dbReference type="SUPFAM" id="SSF141072">
    <property type="entry name" value="CalX-like"/>
    <property type="match status" value="2"/>
</dbReference>
<dbReference type="Gene3D" id="2.60.40.1260">
    <property type="entry name" value="Lamin Tail domain"/>
    <property type="match status" value="1"/>
</dbReference>
<dbReference type="Pfam" id="PF06977">
    <property type="entry name" value="SdiA-regulated"/>
    <property type="match status" value="1"/>
</dbReference>
<evidence type="ECO:0000313" key="13">
    <source>
        <dbReference type="Proteomes" id="UP000295662"/>
    </source>
</evidence>
<evidence type="ECO:0000256" key="1">
    <source>
        <dbReference type="ARBA" id="ARBA00004236"/>
    </source>
</evidence>